<feature type="compositionally biased region" description="Polar residues" evidence="1">
    <location>
        <begin position="32"/>
        <end position="46"/>
    </location>
</feature>
<feature type="region of interest" description="Disordered" evidence="1">
    <location>
        <begin position="1"/>
        <end position="269"/>
    </location>
</feature>
<accession>A0A7U2F196</accession>
<feature type="compositionally biased region" description="Polar residues" evidence="1">
    <location>
        <begin position="774"/>
        <end position="795"/>
    </location>
</feature>
<feature type="region of interest" description="Disordered" evidence="1">
    <location>
        <begin position="552"/>
        <end position="855"/>
    </location>
</feature>
<feature type="compositionally biased region" description="Low complexity" evidence="1">
    <location>
        <begin position="78"/>
        <end position="87"/>
    </location>
</feature>
<feature type="compositionally biased region" description="Low complexity" evidence="1">
    <location>
        <begin position="20"/>
        <end position="31"/>
    </location>
</feature>
<feature type="compositionally biased region" description="Low complexity" evidence="1">
    <location>
        <begin position="649"/>
        <end position="666"/>
    </location>
</feature>
<feature type="compositionally biased region" description="Basic and acidic residues" evidence="1">
    <location>
        <begin position="580"/>
        <end position="598"/>
    </location>
</feature>
<organism evidence="2 3">
    <name type="scientific">Phaeosphaeria nodorum (strain SN15 / ATCC MYA-4574 / FGSC 10173)</name>
    <name type="common">Glume blotch fungus</name>
    <name type="synonym">Parastagonospora nodorum</name>
    <dbReference type="NCBI Taxonomy" id="321614"/>
    <lineage>
        <taxon>Eukaryota</taxon>
        <taxon>Fungi</taxon>
        <taxon>Dikarya</taxon>
        <taxon>Ascomycota</taxon>
        <taxon>Pezizomycotina</taxon>
        <taxon>Dothideomycetes</taxon>
        <taxon>Pleosporomycetidae</taxon>
        <taxon>Pleosporales</taxon>
        <taxon>Pleosporineae</taxon>
        <taxon>Phaeosphaeriaceae</taxon>
        <taxon>Parastagonospora</taxon>
    </lineage>
</organism>
<dbReference type="OrthoDB" id="3790379at2759"/>
<dbReference type="AlphaFoldDB" id="A0A7U2F196"/>
<proteinExistence type="predicted"/>
<name>A0A7U2F196_PHANO</name>
<gene>
    <name evidence="2" type="ORF">JI435_014450</name>
</gene>
<keyword evidence="3" id="KW-1185">Reference proteome</keyword>
<dbReference type="OMA" id="KSTIPRC"/>
<feature type="compositionally biased region" description="Polar residues" evidence="1">
    <location>
        <begin position="131"/>
        <end position="144"/>
    </location>
</feature>
<sequence>MATPPNCGPDPFTTVPNQSNENVDPNHNDNNAFRTPLTSPTKFSVPTTPPQPNKSTPLYRRFLKEVTMSPATPPRSPSPTKSRSSPPKRGDSPTKGRDSPTKLKLEVGQNGFHFTCEIPESKIVPNKPNKDVSTPRSRTPSPTKMDSAKVEVPSRAATPVKGTPSERTSPAKQIPSRPPFGSPLVKKEIPGKPTVRNLAVFKSSATRNGLPRKSAHALSHTPRSKTTTPTPNKHVDSARTSPTRAIKMETKLVEGVSTPRKDSKDVQDVAEAEVAEAEVATSVHVVAATPTSTGSPRPPLNATGQTPTRIRRGASFDIGDMMKGLRLDASKSRPEVVERVGEANISEPPTPLRKAAEVIQPIVSIAELRSKTDGALPETVTETVPILLAEPVTEIRFTSPFKIPEQTLQYRPLLFPRPDPEATEDERSPAKKHVKFDKVCDSFAKKSSRPVFARTSGQSGTDQDIMLAMQQEMDVLKLSLSNSLGVDFRFSKGKEKENTFELPVMANSTQGLESNMPAATRPKRALLRTTSEVSNTSNSTTHSSVRASMFMHPKRSPSKLPTPQLKAPKWPYASKTPVQARREQLTAAKVDEHEDHKQLNNAHRNVPASASPMKTAPACTTNKAKALSLTPRNRSAKLGTPARANVPVTATPSRARTTPGAPTTRSKPLTTPAKPRFGAGNILQGARKSVFGSPAPNKTSTPVSRTKTPRPATAARPPSGPTLNSDGIPIPKFASAQAIAGRIAEWNSEDRKKAAMGTPRKPDPTPSKRRKMDSTTPKDSPAKQESNTPKTSPTKPSRLVPPKVKSLALTPKRPAPATPQAQNKALARLRGAVPSTPASRALDPNAYRTPSKEIESSLDAAIDRKIEEDARAGKVFTPGGNRVGVLIEARKWR</sequence>
<evidence type="ECO:0000313" key="2">
    <source>
        <dbReference type="EMBL" id="QRC96532.1"/>
    </source>
</evidence>
<dbReference type="EMBL" id="CP069028">
    <property type="protein sequence ID" value="QRC96532.1"/>
    <property type="molecule type" value="Genomic_DNA"/>
</dbReference>
<reference evidence="3" key="1">
    <citation type="journal article" date="2021" name="BMC Genomics">
        <title>Chromosome-level genome assembly and manually-curated proteome of model necrotroph Parastagonospora nodorum Sn15 reveals a genome-wide trove of candidate effector homologs, and redundancy of virulence-related functions within an accessory chromosome.</title>
        <authorList>
            <person name="Bertazzoni S."/>
            <person name="Jones D.A.B."/>
            <person name="Phan H.T."/>
            <person name="Tan K.-C."/>
            <person name="Hane J.K."/>
        </authorList>
    </citation>
    <scope>NUCLEOTIDE SEQUENCE [LARGE SCALE GENOMIC DNA]</scope>
    <source>
        <strain evidence="3">SN15 / ATCC MYA-4574 / FGSC 10173)</strain>
    </source>
</reference>
<feature type="compositionally biased region" description="Basic and acidic residues" evidence="1">
    <location>
        <begin position="88"/>
        <end position="105"/>
    </location>
</feature>
<evidence type="ECO:0000256" key="1">
    <source>
        <dbReference type="SAM" id="MobiDB-lite"/>
    </source>
</evidence>
<protein>
    <submittedName>
        <fullName evidence="2">Uncharacterized protein</fullName>
    </submittedName>
</protein>
<feature type="region of interest" description="Disordered" evidence="1">
    <location>
        <begin position="288"/>
        <end position="317"/>
    </location>
</feature>
<evidence type="ECO:0000313" key="3">
    <source>
        <dbReference type="Proteomes" id="UP000663193"/>
    </source>
</evidence>
<dbReference type="Proteomes" id="UP000663193">
    <property type="component" value="Chromosome 6"/>
</dbReference>
<dbReference type="VEuPathDB" id="FungiDB:JI435_014450"/>
<feature type="compositionally biased region" description="Low complexity" evidence="1">
    <location>
        <begin position="705"/>
        <end position="717"/>
    </location>
</feature>